<feature type="DNA-binding region" description="H-T-H motif" evidence="4">
    <location>
        <begin position="32"/>
        <end position="51"/>
    </location>
</feature>
<comment type="caution">
    <text evidence="6">The sequence shown here is derived from an EMBL/GenBank/DDBJ whole genome shotgun (WGS) entry which is preliminary data.</text>
</comment>
<evidence type="ECO:0000313" key="6">
    <source>
        <dbReference type="EMBL" id="MDQ0464773.1"/>
    </source>
</evidence>
<evidence type="ECO:0000256" key="2">
    <source>
        <dbReference type="ARBA" id="ARBA00023125"/>
    </source>
</evidence>
<dbReference type="InterPro" id="IPR009057">
    <property type="entry name" value="Homeodomain-like_sf"/>
</dbReference>
<evidence type="ECO:0000259" key="5">
    <source>
        <dbReference type="PROSITE" id="PS50977"/>
    </source>
</evidence>
<dbReference type="PANTHER" id="PTHR30055">
    <property type="entry name" value="HTH-TYPE TRANSCRIPTIONAL REGULATOR RUTR"/>
    <property type="match status" value="1"/>
</dbReference>
<evidence type="ECO:0000313" key="7">
    <source>
        <dbReference type="Proteomes" id="UP001228905"/>
    </source>
</evidence>
<evidence type="ECO:0000256" key="1">
    <source>
        <dbReference type="ARBA" id="ARBA00023015"/>
    </source>
</evidence>
<evidence type="ECO:0000256" key="4">
    <source>
        <dbReference type="PROSITE-ProRule" id="PRU00335"/>
    </source>
</evidence>
<evidence type="ECO:0000256" key="3">
    <source>
        <dbReference type="ARBA" id="ARBA00023163"/>
    </source>
</evidence>
<dbReference type="Proteomes" id="UP001228905">
    <property type="component" value="Unassembled WGS sequence"/>
</dbReference>
<dbReference type="EMBL" id="JAUSVS010000004">
    <property type="protein sequence ID" value="MDQ0464773.1"/>
    <property type="molecule type" value="Genomic_DNA"/>
</dbReference>
<name>A0ABU0IUF9_9CAUL</name>
<dbReference type="InterPro" id="IPR050109">
    <property type="entry name" value="HTH-type_TetR-like_transc_reg"/>
</dbReference>
<keyword evidence="3" id="KW-0804">Transcription</keyword>
<dbReference type="PROSITE" id="PS01081">
    <property type="entry name" value="HTH_TETR_1"/>
    <property type="match status" value="1"/>
</dbReference>
<dbReference type="PRINTS" id="PR00455">
    <property type="entry name" value="HTHTETR"/>
</dbReference>
<dbReference type="Pfam" id="PF00440">
    <property type="entry name" value="TetR_N"/>
    <property type="match status" value="1"/>
</dbReference>
<organism evidence="6 7">
    <name type="scientific">Caulobacter ginsengisoli</name>
    <dbReference type="NCBI Taxonomy" id="400775"/>
    <lineage>
        <taxon>Bacteria</taxon>
        <taxon>Pseudomonadati</taxon>
        <taxon>Pseudomonadota</taxon>
        <taxon>Alphaproteobacteria</taxon>
        <taxon>Caulobacterales</taxon>
        <taxon>Caulobacteraceae</taxon>
        <taxon>Caulobacter</taxon>
    </lineage>
</organism>
<dbReference type="PROSITE" id="PS50977">
    <property type="entry name" value="HTH_TETR_2"/>
    <property type="match status" value="1"/>
</dbReference>
<dbReference type="SUPFAM" id="SSF46689">
    <property type="entry name" value="Homeodomain-like"/>
    <property type="match status" value="1"/>
</dbReference>
<dbReference type="Gene3D" id="1.10.357.10">
    <property type="entry name" value="Tetracycline Repressor, domain 2"/>
    <property type="match status" value="1"/>
</dbReference>
<keyword evidence="1" id="KW-0805">Transcription regulation</keyword>
<dbReference type="RefSeq" id="WP_307349671.1">
    <property type="nucleotide sequence ID" value="NZ_JAUSVS010000004.1"/>
</dbReference>
<protein>
    <submittedName>
        <fullName evidence="6">AcrR family transcriptional regulator</fullName>
    </submittedName>
</protein>
<proteinExistence type="predicted"/>
<keyword evidence="7" id="KW-1185">Reference proteome</keyword>
<reference evidence="6 7" key="1">
    <citation type="submission" date="2023-07" db="EMBL/GenBank/DDBJ databases">
        <title>Genomic Encyclopedia of Type Strains, Phase IV (KMG-IV): sequencing the most valuable type-strain genomes for metagenomic binning, comparative biology and taxonomic classification.</title>
        <authorList>
            <person name="Goeker M."/>
        </authorList>
    </citation>
    <scope>NUCLEOTIDE SEQUENCE [LARGE SCALE GENOMIC DNA]</scope>
    <source>
        <strain evidence="6 7">DSM 18695</strain>
    </source>
</reference>
<keyword evidence="2 4" id="KW-0238">DNA-binding</keyword>
<dbReference type="Pfam" id="PF21351">
    <property type="entry name" value="TetR_C_41"/>
    <property type="match status" value="1"/>
</dbReference>
<dbReference type="InterPro" id="IPR001647">
    <property type="entry name" value="HTH_TetR"/>
</dbReference>
<dbReference type="PANTHER" id="PTHR30055:SF234">
    <property type="entry name" value="HTH-TYPE TRANSCRIPTIONAL REGULATOR BETI"/>
    <property type="match status" value="1"/>
</dbReference>
<dbReference type="InterPro" id="IPR049484">
    <property type="entry name" value="Rv0078-like_C"/>
</dbReference>
<accession>A0ABU0IUF9</accession>
<feature type="domain" description="HTH tetR-type" evidence="5">
    <location>
        <begin position="9"/>
        <end position="69"/>
    </location>
</feature>
<sequence length="195" mass="20253">MATQAQRREATRGAILAAAGALFADAGFAATSVDDIARAAGVAKGAVYHHFPSKEAVFEAVFEAASRSLIGPVIKAAMTASDELDSIVVGTEAYFRACADPAFARIILRDGPAVLGWQRWREIDAQHFGGMIPASLKSAMRDGLMAEQPVEPLGRLLAGAVTEAAVACAAAEDPIATGLAHVEALRGLLQGLRKA</sequence>
<gene>
    <name evidence="6" type="ORF">QO010_002557</name>
</gene>
<dbReference type="InterPro" id="IPR023772">
    <property type="entry name" value="DNA-bd_HTH_TetR-type_CS"/>
</dbReference>